<dbReference type="Gene3D" id="1.10.12.10">
    <property type="entry name" value="Lyase 2-enoyl-coa Hydratase, Chain A, domain 2"/>
    <property type="match status" value="1"/>
</dbReference>
<dbReference type="AlphaFoldDB" id="A0AAW6P6X3"/>
<dbReference type="PANTHER" id="PTHR43459:SF1">
    <property type="entry name" value="EG:BACN32G11.4 PROTEIN"/>
    <property type="match status" value="1"/>
</dbReference>
<dbReference type="GO" id="GO:0003824">
    <property type="term" value="F:catalytic activity"/>
    <property type="evidence" value="ECO:0007669"/>
    <property type="project" value="InterPro"/>
</dbReference>
<dbReference type="SUPFAM" id="SSF52096">
    <property type="entry name" value="ClpP/crotonase"/>
    <property type="match status" value="1"/>
</dbReference>
<comment type="similarity">
    <text evidence="1 2">Belongs to the enoyl-CoA hydratase/isomerase family.</text>
</comment>
<dbReference type="Gene3D" id="3.90.226.10">
    <property type="entry name" value="2-enoyl-CoA Hydratase, Chain A, domain 1"/>
    <property type="match status" value="1"/>
</dbReference>
<sequence>MQDAVLLERHGAVALLTLNLPEKRNALAPALYQRLAELLLRLEDDRQCRAIVITGGKHFCAGGELDGLDSNPQQMRANMREGHRIIRQITCGRLPVVAAVQGAAFGAGLSLASACDFVVASANSQFGAVFGKVGVMADWGLLWTLPQRIGASRCKRLVMLAEVLDGSRAHSIGLVDEMADSDAEILPHALELAQRLASAAPGPLGAVKTLMARAQSLDALLDWEADSQALLIASEDFAEGRDAFFGKRRPEFRGR</sequence>
<comment type="caution">
    <text evidence="3">The sequence shown here is derived from an EMBL/GenBank/DDBJ whole genome shotgun (WGS) entry which is preliminary data.</text>
</comment>
<dbReference type="InterPro" id="IPR029045">
    <property type="entry name" value="ClpP/crotonase-like_dom_sf"/>
</dbReference>
<proteinExistence type="inferred from homology"/>
<dbReference type="InterPro" id="IPR018376">
    <property type="entry name" value="Enoyl-CoA_hyd/isom_CS"/>
</dbReference>
<dbReference type="CDD" id="cd06558">
    <property type="entry name" value="crotonase-like"/>
    <property type="match status" value="1"/>
</dbReference>
<dbReference type="Pfam" id="PF00378">
    <property type="entry name" value="ECH_1"/>
    <property type="match status" value="1"/>
</dbReference>
<evidence type="ECO:0000256" key="2">
    <source>
        <dbReference type="RuleBase" id="RU003707"/>
    </source>
</evidence>
<evidence type="ECO:0000313" key="4">
    <source>
        <dbReference type="Proteomes" id="UP001220662"/>
    </source>
</evidence>
<dbReference type="EMBL" id="JARJLR010000246">
    <property type="protein sequence ID" value="MDF3842986.1"/>
    <property type="molecule type" value="Genomic_DNA"/>
</dbReference>
<evidence type="ECO:0000313" key="3">
    <source>
        <dbReference type="EMBL" id="MDF3842986.1"/>
    </source>
</evidence>
<dbReference type="InterPro" id="IPR014748">
    <property type="entry name" value="Enoyl-CoA_hydra_C"/>
</dbReference>
<protein>
    <submittedName>
        <fullName evidence="3">Enoyl-CoA hydratase-related protein</fullName>
    </submittedName>
</protein>
<organism evidence="3 4">
    <name type="scientific">Pseudomonas citronellolis</name>
    <dbReference type="NCBI Taxonomy" id="53408"/>
    <lineage>
        <taxon>Bacteria</taxon>
        <taxon>Pseudomonadati</taxon>
        <taxon>Pseudomonadota</taxon>
        <taxon>Gammaproteobacteria</taxon>
        <taxon>Pseudomonadales</taxon>
        <taxon>Pseudomonadaceae</taxon>
        <taxon>Pseudomonas</taxon>
    </lineage>
</organism>
<evidence type="ECO:0000256" key="1">
    <source>
        <dbReference type="ARBA" id="ARBA00005254"/>
    </source>
</evidence>
<name>A0AAW6P6X3_9PSED</name>
<dbReference type="PROSITE" id="PS00166">
    <property type="entry name" value="ENOYL_COA_HYDRATASE"/>
    <property type="match status" value="1"/>
</dbReference>
<dbReference type="PANTHER" id="PTHR43459">
    <property type="entry name" value="ENOYL-COA HYDRATASE"/>
    <property type="match status" value="1"/>
</dbReference>
<dbReference type="Proteomes" id="UP001220662">
    <property type="component" value="Unassembled WGS sequence"/>
</dbReference>
<dbReference type="InterPro" id="IPR001753">
    <property type="entry name" value="Enoyl-CoA_hydra/iso"/>
</dbReference>
<dbReference type="RefSeq" id="WP_276214840.1">
    <property type="nucleotide sequence ID" value="NZ_JARJLR010000246.1"/>
</dbReference>
<gene>
    <name evidence="3" type="ORF">P3W55_14840</name>
</gene>
<accession>A0AAW6P6X3</accession>
<reference evidence="3" key="1">
    <citation type="submission" date="2023-03" db="EMBL/GenBank/DDBJ databases">
        <title>Draft assemblies of triclosan tolerant bacteria isolated from returned activated sludge.</title>
        <authorList>
            <person name="Van Hamelsveld S."/>
        </authorList>
    </citation>
    <scope>NUCLEOTIDE SEQUENCE</scope>
    <source>
        <strain evidence="3">GW210015_S63</strain>
    </source>
</reference>